<keyword evidence="2" id="KW-0479">Metal-binding</keyword>
<feature type="domain" description="Survival protein SurE-like phosphatase/nucleotidase" evidence="5">
    <location>
        <begin position="20"/>
        <end position="225"/>
    </location>
</feature>
<dbReference type="InterPro" id="IPR036523">
    <property type="entry name" value="SurE-like_sf"/>
</dbReference>
<dbReference type="Proteomes" id="UP000030752">
    <property type="component" value="Unassembled WGS sequence"/>
</dbReference>
<dbReference type="OrthoDB" id="4018688at2759"/>
<evidence type="ECO:0000256" key="4">
    <source>
        <dbReference type="SAM" id="SignalP"/>
    </source>
</evidence>
<evidence type="ECO:0000259" key="5">
    <source>
        <dbReference type="Pfam" id="PF01975"/>
    </source>
</evidence>
<dbReference type="VEuPathDB" id="FungiDB:HMPREF1541_10587"/>
<reference evidence="6 7" key="1">
    <citation type="submission" date="2013-03" db="EMBL/GenBank/DDBJ databases">
        <title>The Genome Sequence of Phialophora europaea CBS 101466.</title>
        <authorList>
            <consortium name="The Broad Institute Genomics Platform"/>
            <person name="Cuomo C."/>
            <person name="de Hoog S."/>
            <person name="Gorbushina A."/>
            <person name="Walker B."/>
            <person name="Young S.K."/>
            <person name="Zeng Q."/>
            <person name="Gargeya S."/>
            <person name="Fitzgerald M."/>
            <person name="Haas B."/>
            <person name="Abouelleil A."/>
            <person name="Allen A.W."/>
            <person name="Alvarado L."/>
            <person name="Arachchi H.M."/>
            <person name="Berlin A.M."/>
            <person name="Chapman S.B."/>
            <person name="Gainer-Dewar J."/>
            <person name="Goldberg J."/>
            <person name="Griggs A."/>
            <person name="Gujja S."/>
            <person name="Hansen M."/>
            <person name="Howarth C."/>
            <person name="Imamovic A."/>
            <person name="Ireland A."/>
            <person name="Larimer J."/>
            <person name="McCowan C."/>
            <person name="Murphy C."/>
            <person name="Pearson M."/>
            <person name="Poon T.W."/>
            <person name="Priest M."/>
            <person name="Roberts A."/>
            <person name="Saif S."/>
            <person name="Shea T."/>
            <person name="Sisk P."/>
            <person name="Sykes S."/>
            <person name="Wortman J."/>
            <person name="Nusbaum C."/>
            <person name="Birren B."/>
        </authorList>
    </citation>
    <scope>NUCLEOTIDE SEQUENCE [LARGE SCALE GENOMIC DNA]</scope>
    <source>
        <strain evidence="6 7">CBS 101466</strain>
    </source>
</reference>
<dbReference type="SUPFAM" id="SSF64167">
    <property type="entry name" value="SurE-like"/>
    <property type="match status" value="1"/>
</dbReference>
<evidence type="ECO:0000256" key="3">
    <source>
        <dbReference type="ARBA" id="ARBA00022801"/>
    </source>
</evidence>
<dbReference type="InterPro" id="IPR030048">
    <property type="entry name" value="SurE"/>
</dbReference>
<evidence type="ECO:0000313" key="7">
    <source>
        <dbReference type="Proteomes" id="UP000030752"/>
    </source>
</evidence>
<keyword evidence="7" id="KW-1185">Reference proteome</keyword>
<evidence type="ECO:0000256" key="2">
    <source>
        <dbReference type="ARBA" id="ARBA00022723"/>
    </source>
</evidence>
<gene>
    <name evidence="6" type="ORF">HMPREF1541_10587</name>
</gene>
<name>W2S6W7_CYPE1</name>
<dbReference type="EMBL" id="KB822715">
    <property type="protein sequence ID" value="ETN44407.1"/>
    <property type="molecule type" value="Genomic_DNA"/>
</dbReference>
<accession>W2S6W7</accession>
<comment type="similarity">
    <text evidence="1">Belongs to the SurE nucleotidase family.</text>
</comment>
<feature type="chain" id="PRO_5004824173" evidence="4">
    <location>
        <begin position="18"/>
        <end position="352"/>
    </location>
</feature>
<keyword evidence="4" id="KW-0732">Signal</keyword>
<dbReference type="InParanoid" id="W2S6W7"/>
<dbReference type="GO" id="GO:0046872">
    <property type="term" value="F:metal ion binding"/>
    <property type="evidence" value="ECO:0007669"/>
    <property type="project" value="UniProtKB-KW"/>
</dbReference>
<organism evidence="6 7">
    <name type="scientific">Cyphellophora europaea (strain CBS 101466)</name>
    <name type="common">Phialophora europaea</name>
    <dbReference type="NCBI Taxonomy" id="1220924"/>
    <lineage>
        <taxon>Eukaryota</taxon>
        <taxon>Fungi</taxon>
        <taxon>Dikarya</taxon>
        <taxon>Ascomycota</taxon>
        <taxon>Pezizomycotina</taxon>
        <taxon>Eurotiomycetes</taxon>
        <taxon>Chaetothyriomycetidae</taxon>
        <taxon>Chaetothyriales</taxon>
        <taxon>Cyphellophoraceae</taxon>
        <taxon>Cyphellophora</taxon>
    </lineage>
</organism>
<dbReference type="Gene3D" id="3.40.1210.10">
    <property type="entry name" value="Survival protein SurE-like phosphatase/nucleotidase"/>
    <property type="match status" value="1"/>
</dbReference>
<dbReference type="PANTHER" id="PTHR30457:SF0">
    <property type="entry name" value="PHOSPHATASE, PUTATIVE (AFU_ORTHOLOGUE AFUA_4G01070)-RELATED"/>
    <property type="match status" value="1"/>
</dbReference>
<dbReference type="HOGENOM" id="CLU_045192_0_0_1"/>
<dbReference type="Pfam" id="PF01975">
    <property type="entry name" value="SurE"/>
    <property type="match status" value="1"/>
</dbReference>
<evidence type="ECO:0000256" key="1">
    <source>
        <dbReference type="ARBA" id="ARBA00011062"/>
    </source>
</evidence>
<dbReference type="GO" id="GO:0008252">
    <property type="term" value="F:nucleotidase activity"/>
    <property type="evidence" value="ECO:0007669"/>
    <property type="project" value="InterPro"/>
</dbReference>
<dbReference type="RefSeq" id="XP_008713480.1">
    <property type="nucleotide sequence ID" value="XM_008715258.1"/>
</dbReference>
<dbReference type="PANTHER" id="PTHR30457">
    <property type="entry name" value="5'-NUCLEOTIDASE SURE"/>
    <property type="match status" value="1"/>
</dbReference>
<dbReference type="GeneID" id="19977926"/>
<keyword evidence="3" id="KW-0378">Hydrolase</keyword>
<dbReference type="STRING" id="1220924.W2S6W7"/>
<sequence>MRSSLILAAFAATSASALNILLGNDDGFGSAQLRQLNDLLKADGHKTIVVAPVDNESGQGGRAVYTTSPNLTVASEFGLVSAGAPSLGRDPKDPDVWYYNGTPAACTFVALDYVIPKYYNNVSIDLYTGGPNFGGNLGPFLYTLSGTMGGTYAAIGRSIPGIAFSAANSEQRSYTWINETTKSGHPDPAVIQAQLAYTIVSQLINSTKPGERILPYGYGIGVNTPVITSLSNDSCIAPPFVQTRLTGGAFTDTAVYNATRGTFTYGNLQTEGLNRCINGDCALPGETDVVDGGCYSSVSVFTIDYDAPTGQDQTSIRSALEPVVPFQNKDGWASVKKRDTQIWEASAPLRHE</sequence>
<dbReference type="AlphaFoldDB" id="W2S6W7"/>
<feature type="signal peptide" evidence="4">
    <location>
        <begin position="1"/>
        <end position="17"/>
    </location>
</feature>
<evidence type="ECO:0000313" key="6">
    <source>
        <dbReference type="EMBL" id="ETN44407.1"/>
    </source>
</evidence>
<proteinExistence type="inferred from homology"/>
<protein>
    <submittedName>
        <fullName evidence="6">5'/3'-nucleotidase SurE</fullName>
    </submittedName>
</protein>
<dbReference type="eggNOG" id="ENOG502RXIE">
    <property type="taxonomic scope" value="Eukaryota"/>
</dbReference>
<dbReference type="InterPro" id="IPR002828">
    <property type="entry name" value="SurE-like_Pase/nucleotidase"/>
</dbReference>